<comment type="caution">
    <text evidence="1">The sequence shown here is derived from an EMBL/GenBank/DDBJ whole genome shotgun (WGS) entry which is preliminary data.</text>
</comment>
<sequence length="59" mass="6597">MKNVLQIHSTKKNPTLKGDELLTKKELLQALLISYLKNFSTFLMAEGKVNTTTLSSAMI</sequence>
<organism evidence="1 2">
    <name type="scientific">Marinifilum flexuosum</name>
    <dbReference type="NCBI Taxonomy" id="1117708"/>
    <lineage>
        <taxon>Bacteria</taxon>
        <taxon>Pseudomonadati</taxon>
        <taxon>Bacteroidota</taxon>
        <taxon>Bacteroidia</taxon>
        <taxon>Marinilabiliales</taxon>
        <taxon>Marinifilaceae</taxon>
    </lineage>
</organism>
<evidence type="ECO:0000313" key="2">
    <source>
        <dbReference type="Proteomes" id="UP000284531"/>
    </source>
</evidence>
<dbReference type="Proteomes" id="UP000284531">
    <property type="component" value="Unassembled WGS sequence"/>
</dbReference>
<reference evidence="1 2" key="1">
    <citation type="submission" date="2018-09" db="EMBL/GenBank/DDBJ databases">
        <title>Genomic Encyclopedia of Archaeal and Bacterial Type Strains, Phase II (KMG-II): from individual species to whole genera.</title>
        <authorList>
            <person name="Goeker M."/>
        </authorList>
    </citation>
    <scope>NUCLEOTIDE SEQUENCE [LARGE SCALE GENOMIC DNA]</scope>
    <source>
        <strain evidence="1 2">DSM 21950</strain>
    </source>
</reference>
<proteinExistence type="predicted"/>
<protein>
    <submittedName>
        <fullName evidence="1">Uncharacterized protein</fullName>
    </submittedName>
</protein>
<dbReference type="AlphaFoldDB" id="A0A419WNL4"/>
<accession>A0A419WNL4</accession>
<evidence type="ECO:0000313" key="1">
    <source>
        <dbReference type="EMBL" id="RKD96996.1"/>
    </source>
</evidence>
<gene>
    <name evidence="1" type="ORF">BXY64_3960</name>
</gene>
<name>A0A419WNL4_9BACT</name>
<dbReference type="EMBL" id="RAPQ01000012">
    <property type="protein sequence ID" value="RKD96996.1"/>
    <property type="molecule type" value="Genomic_DNA"/>
</dbReference>
<keyword evidence="2" id="KW-1185">Reference proteome</keyword>